<keyword evidence="2" id="KW-0677">Repeat</keyword>
<feature type="transmembrane region" description="Helical" evidence="4">
    <location>
        <begin position="289"/>
        <end position="312"/>
    </location>
</feature>
<reference evidence="5 6" key="1">
    <citation type="submission" date="2018-06" db="EMBL/GenBank/DDBJ databases">
        <title>Comparative genomics reveals the genomic features of Rhizophagus irregularis, R. cerebriforme, R. diaphanum and Gigaspora rosea, and their symbiotic lifestyle signature.</title>
        <authorList>
            <person name="Morin E."/>
            <person name="San Clemente H."/>
            <person name="Chen E.C.H."/>
            <person name="De La Providencia I."/>
            <person name="Hainaut M."/>
            <person name="Kuo A."/>
            <person name="Kohler A."/>
            <person name="Murat C."/>
            <person name="Tang N."/>
            <person name="Roy S."/>
            <person name="Loubradou J."/>
            <person name="Henrissat B."/>
            <person name="Grigoriev I.V."/>
            <person name="Corradi N."/>
            <person name="Roux C."/>
            <person name="Martin F.M."/>
        </authorList>
    </citation>
    <scope>NUCLEOTIDE SEQUENCE [LARGE SCALE GENOMIC DNA]</scope>
    <source>
        <strain evidence="5 6">DAOM 227022</strain>
    </source>
</reference>
<feature type="region of interest" description="Disordered" evidence="3">
    <location>
        <begin position="256"/>
        <end position="283"/>
    </location>
</feature>
<sequence length="528" mass="59128">MALVYTFDLQSNSWSIPKITGIANTRKKGLTGIIDNHGNIYLWGGCFRPDNIGDCLFANDMLILDTINLSWKKGSFINAPISRAYHGATLLPNNNIIYMGGFDDITLNYDHKTLNINQGNSLALSEIYIYDTINDNWHTNITSGKIPSNRACFSSILGLDGQKIIIFGGTFVNPGYSDTTLYVLDLTNFNWYIPNISGKIPSPRIFHKANVIGKYMVISFGFGYDKFIESDILLLDISNNEEYIWTTTFIPSLTPPSSSSSPSSSSPSPSSPSSLSQPFNNNSSNNTPAMAGAIVGSLFGGILLSFGVFFLYKWNKNKQKQKDILQIESYNNNNQEGIPTSTERDIHNNGQKSMLTTLRNFDTNITSRNEAMKIPTPIINNRNNNYGQEIVQISRDENTTNHEPISPIGNRNNNYGQEIIQIPRGESTTDHEPITPISNRNNNYGQEIIQIPRDENTINYEPITPAPVVNRNYNQGQEDIPTSNNDRLSLQIFKDEILQAVKQEISQNLKNEILQAVKENSRNNGRQD</sequence>
<dbReference type="SUPFAM" id="SSF117281">
    <property type="entry name" value="Kelch motif"/>
    <property type="match status" value="1"/>
</dbReference>
<evidence type="ECO:0000256" key="3">
    <source>
        <dbReference type="SAM" id="MobiDB-lite"/>
    </source>
</evidence>
<dbReference type="Gene3D" id="2.120.10.80">
    <property type="entry name" value="Kelch-type beta propeller"/>
    <property type="match status" value="2"/>
</dbReference>
<evidence type="ECO:0000256" key="2">
    <source>
        <dbReference type="ARBA" id="ARBA00022737"/>
    </source>
</evidence>
<accession>A0A397SPR4</accession>
<keyword evidence="4" id="KW-0472">Membrane</keyword>
<evidence type="ECO:0000313" key="6">
    <source>
        <dbReference type="Proteomes" id="UP000265703"/>
    </source>
</evidence>
<dbReference type="Pfam" id="PF24681">
    <property type="entry name" value="Kelch_KLHDC2_KLHL20_DRC7"/>
    <property type="match status" value="1"/>
</dbReference>
<protein>
    <recommendedName>
        <fullName evidence="7">Galactose oxidase</fullName>
    </recommendedName>
</protein>
<keyword evidence="1" id="KW-0880">Kelch repeat</keyword>
<dbReference type="AlphaFoldDB" id="A0A397SPR4"/>
<organism evidence="5 6">
    <name type="scientific">Glomus cerebriforme</name>
    <dbReference type="NCBI Taxonomy" id="658196"/>
    <lineage>
        <taxon>Eukaryota</taxon>
        <taxon>Fungi</taxon>
        <taxon>Fungi incertae sedis</taxon>
        <taxon>Mucoromycota</taxon>
        <taxon>Glomeromycotina</taxon>
        <taxon>Glomeromycetes</taxon>
        <taxon>Glomerales</taxon>
        <taxon>Glomeraceae</taxon>
        <taxon>Glomus</taxon>
    </lineage>
</organism>
<dbReference type="OrthoDB" id="10251809at2759"/>
<evidence type="ECO:0000313" key="5">
    <source>
        <dbReference type="EMBL" id="RIA88180.1"/>
    </source>
</evidence>
<dbReference type="PANTHER" id="PTHR46093">
    <property type="entry name" value="ACYL-COA-BINDING DOMAIN-CONTAINING PROTEIN 5"/>
    <property type="match status" value="1"/>
</dbReference>
<proteinExistence type="predicted"/>
<dbReference type="InterPro" id="IPR015915">
    <property type="entry name" value="Kelch-typ_b-propeller"/>
</dbReference>
<comment type="caution">
    <text evidence="5">The sequence shown here is derived from an EMBL/GenBank/DDBJ whole genome shotgun (WGS) entry which is preliminary data.</text>
</comment>
<gene>
    <name evidence="5" type="ORF">C1645_877589</name>
</gene>
<dbReference type="Proteomes" id="UP000265703">
    <property type="component" value="Unassembled WGS sequence"/>
</dbReference>
<keyword evidence="6" id="KW-1185">Reference proteome</keyword>
<keyword evidence="4" id="KW-0812">Transmembrane</keyword>
<evidence type="ECO:0000256" key="1">
    <source>
        <dbReference type="ARBA" id="ARBA00022441"/>
    </source>
</evidence>
<keyword evidence="4" id="KW-1133">Transmembrane helix</keyword>
<name>A0A397SPR4_9GLOM</name>
<evidence type="ECO:0008006" key="7">
    <source>
        <dbReference type="Google" id="ProtNLM"/>
    </source>
</evidence>
<evidence type="ECO:0000256" key="4">
    <source>
        <dbReference type="SAM" id="Phobius"/>
    </source>
</evidence>
<dbReference type="PANTHER" id="PTHR46093:SF18">
    <property type="entry name" value="FIBRONECTIN TYPE-III DOMAIN-CONTAINING PROTEIN"/>
    <property type="match status" value="1"/>
</dbReference>
<dbReference type="EMBL" id="QKYT01000276">
    <property type="protein sequence ID" value="RIA88180.1"/>
    <property type="molecule type" value="Genomic_DNA"/>
</dbReference>